<comment type="caution">
    <text evidence="1">The sequence shown here is derived from an EMBL/GenBank/DDBJ whole genome shotgun (WGS) entry which is preliminary data.</text>
</comment>
<keyword evidence="2" id="KW-1185">Reference proteome</keyword>
<dbReference type="EMBL" id="JAYMYQ010000004">
    <property type="protein sequence ID" value="KAK7339155.1"/>
    <property type="molecule type" value="Genomic_DNA"/>
</dbReference>
<name>A0AAN9QIU0_CANGL</name>
<evidence type="ECO:0000313" key="2">
    <source>
        <dbReference type="Proteomes" id="UP001367508"/>
    </source>
</evidence>
<accession>A0AAN9QIU0</accession>
<proteinExistence type="predicted"/>
<organism evidence="1 2">
    <name type="scientific">Canavalia gladiata</name>
    <name type="common">Sword bean</name>
    <name type="synonym">Dolichos gladiatus</name>
    <dbReference type="NCBI Taxonomy" id="3824"/>
    <lineage>
        <taxon>Eukaryota</taxon>
        <taxon>Viridiplantae</taxon>
        <taxon>Streptophyta</taxon>
        <taxon>Embryophyta</taxon>
        <taxon>Tracheophyta</taxon>
        <taxon>Spermatophyta</taxon>
        <taxon>Magnoliopsida</taxon>
        <taxon>eudicotyledons</taxon>
        <taxon>Gunneridae</taxon>
        <taxon>Pentapetalae</taxon>
        <taxon>rosids</taxon>
        <taxon>fabids</taxon>
        <taxon>Fabales</taxon>
        <taxon>Fabaceae</taxon>
        <taxon>Papilionoideae</taxon>
        <taxon>50 kb inversion clade</taxon>
        <taxon>NPAAA clade</taxon>
        <taxon>indigoferoid/millettioid clade</taxon>
        <taxon>Phaseoleae</taxon>
        <taxon>Canavalia</taxon>
    </lineage>
</organism>
<dbReference type="Proteomes" id="UP001367508">
    <property type="component" value="Unassembled WGS sequence"/>
</dbReference>
<protein>
    <submittedName>
        <fullName evidence="1">Uncharacterized protein</fullName>
    </submittedName>
</protein>
<sequence>MTYPVCPSPIRHRRQQGWTTYDVTAERDQVLPRSRPRICHSARSSISVPYDFHQVLRMELQKFICTT</sequence>
<gene>
    <name evidence="1" type="ORF">VNO77_19806</name>
</gene>
<reference evidence="1 2" key="1">
    <citation type="submission" date="2024-01" db="EMBL/GenBank/DDBJ databases">
        <title>The genomes of 5 underutilized Papilionoideae crops provide insights into root nodulation and disease resistanc.</title>
        <authorList>
            <person name="Jiang F."/>
        </authorList>
    </citation>
    <scope>NUCLEOTIDE SEQUENCE [LARGE SCALE GENOMIC DNA]</scope>
    <source>
        <strain evidence="1">LVBAO_FW01</strain>
        <tissue evidence="1">Leaves</tissue>
    </source>
</reference>
<dbReference type="AlphaFoldDB" id="A0AAN9QIU0"/>
<evidence type="ECO:0000313" key="1">
    <source>
        <dbReference type="EMBL" id="KAK7339155.1"/>
    </source>
</evidence>